<evidence type="ECO:0000313" key="3">
    <source>
        <dbReference type="Proteomes" id="UP000094385"/>
    </source>
</evidence>
<name>A0A1E3Q2R2_LIPST</name>
<dbReference type="Proteomes" id="UP000094385">
    <property type="component" value="Unassembled WGS sequence"/>
</dbReference>
<feature type="region of interest" description="Disordered" evidence="1">
    <location>
        <begin position="1"/>
        <end position="24"/>
    </location>
</feature>
<evidence type="ECO:0000313" key="2">
    <source>
        <dbReference type="EMBL" id="ODQ71956.1"/>
    </source>
</evidence>
<dbReference type="EMBL" id="KV454296">
    <property type="protein sequence ID" value="ODQ71956.1"/>
    <property type="molecule type" value="Genomic_DNA"/>
</dbReference>
<sequence length="119" mass="13365">MAITTREGATAQTRQRSRIKSTRISTEVTTKDTCQKSLAKIERATVAVLLCLTEVDKSSGAAHRVFRTMEDCDAEIDSYSIEFNRQRREEHRPLGPPDDNMAVPTPVFSVVILEFCYIG</sequence>
<accession>A0A1E3Q2R2</accession>
<keyword evidence="3" id="KW-1185">Reference proteome</keyword>
<proteinExistence type="predicted"/>
<evidence type="ECO:0000256" key="1">
    <source>
        <dbReference type="SAM" id="MobiDB-lite"/>
    </source>
</evidence>
<gene>
    <name evidence="2" type="ORF">LIPSTDRAFT_105549</name>
</gene>
<organism evidence="2 3">
    <name type="scientific">Lipomyces starkeyi NRRL Y-11557</name>
    <dbReference type="NCBI Taxonomy" id="675824"/>
    <lineage>
        <taxon>Eukaryota</taxon>
        <taxon>Fungi</taxon>
        <taxon>Dikarya</taxon>
        <taxon>Ascomycota</taxon>
        <taxon>Saccharomycotina</taxon>
        <taxon>Lipomycetes</taxon>
        <taxon>Lipomycetales</taxon>
        <taxon>Lipomycetaceae</taxon>
        <taxon>Lipomyces</taxon>
    </lineage>
</organism>
<protein>
    <submittedName>
        <fullName evidence="2">Uncharacterized protein</fullName>
    </submittedName>
</protein>
<dbReference type="AlphaFoldDB" id="A0A1E3Q2R2"/>
<reference evidence="2 3" key="1">
    <citation type="journal article" date="2016" name="Proc. Natl. Acad. Sci. U.S.A.">
        <title>Comparative genomics of biotechnologically important yeasts.</title>
        <authorList>
            <person name="Riley R."/>
            <person name="Haridas S."/>
            <person name="Wolfe K.H."/>
            <person name="Lopes M.R."/>
            <person name="Hittinger C.T."/>
            <person name="Goeker M."/>
            <person name="Salamov A.A."/>
            <person name="Wisecaver J.H."/>
            <person name="Long T.M."/>
            <person name="Calvey C.H."/>
            <person name="Aerts A.L."/>
            <person name="Barry K.W."/>
            <person name="Choi C."/>
            <person name="Clum A."/>
            <person name="Coughlan A.Y."/>
            <person name="Deshpande S."/>
            <person name="Douglass A.P."/>
            <person name="Hanson S.J."/>
            <person name="Klenk H.-P."/>
            <person name="LaButti K.M."/>
            <person name="Lapidus A."/>
            <person name="Lindquist E.A."/>
            <person name="Lipzen A.M."/>
            <person name="Meier-Kolthoff J.P."/>
            <person name="Ohm R.A."/>
            <person name="Otillar R.P."/>
            <person name="Pangilinan J.L."/>
            <person name="Peng Y."/>
            <person name="Rokas A."/>
            <person name="Rosa C.A."/>
            <person name="Scheuner C."/>
            <person name="Sibirny A.A."/>
            <person name="Slot J.C."/>
            <person name="Stielow J.B."/>
            <person name="Sun H."/>
            <person name="Kurtzman C.P."/>
            <person name="Blackwell M."/>
            <person name="Grigoriev I.V."/>
            <person name="Jeffries T.W."/>
        </authorList>
    </citation>
    <scope>NUCLEOTIDE SEQUENCE [LARGE SCALE GENOMIC DNA]</scope>
    <source>
        <strain evidence="2 3">NRRL Y-11557</strain>
    </source>
</reference>